<dbReference type="InterPro" id="IPR029060">
    <property type="entry name" value="PIN-like_dom_sf"/>
</dbReference>
<evidence type="ECO:0000313" key="17">
    <source>
        <dbReference type="Proteomes" id="UP000251960"/>
    </source>
</evidence>
<feature type="domain" description="XPG N-terminal" evidence="15">
    <location>
        <begin position="1"/>
        <end position="99"/>
    </location>
</feature>
<dbReference type="InterPro" id="IPR006085">
    <property type="entry name" value="XPG_DNA_repair_N"/>
</dbReference>
<keyword evidence="8" id="KW-0460">Magnesium</keyword>
<evidence type="ECO:0000256" key="8">
    <source>
        <dbReference type="ARBA" id="ARBA00022842"/>
    </source>
</evidence>
<dbReference type="Gene3D" id="3.40.50.1010">
    <property type="entry name" value="5'-nuclease"/>
    <property type="match status" value="1"/>
</dbReference>
<dbReference type="GO" id="GO:0048256">
    <property type="term" value="F:flap endonuclease activity"/>
    <property type="evidence" value="ECO:0007669"/>
    <property type="project" value="UniProtKB-ARBA"/>
</dbReference>
<evidence type="ECO:0000256" key="4">
    <source>
        <dbReference type="ARBA" id="ARBA00022723"/>
    </source>
</evidence>
<evidence type="ECO:0000256" key="1">
    <source>
        <dbReference type="ARBA" id="ARBA00001946"/>
    </source>
</evidence>
<dbReference type="Proteomes" id="UP000251960">
    <property type="component" value="Chromosome 7"/>
</dbReference>
<accession>A0A3L6DXX3</accession>
<dbReference type="GO" id="GO:0006281">
    <property type="term" value="P:DNA repair"/>
    <property type="evidence" value="ECO:0007669"/>
    <property type="project" value="UniProtKB-KW"/>
</dbReference>
<dbReference type="PANTHER" id="PTHR11081">
    <property type="entry name" value="FLAP ENDONUCLEASE FAMILY MEMBER"/>
    <property type="match status" value="1"/>
</dbReference>
<keyword evidence="3" id="KW-0540">Nuclease</keyword>
<dbReference type="EMBL" id="NCVQ01000008">
    <property type="protein sequence ID" value="PWZ13340.1"/>
    <property type="molecule type" value="Genomic_DNA"/>
</dbReference>
<feature type="compositionally biased region" description="Basic and acidic residues" evidence="13">
    <location>
        <begin position="571"/>
        <end position="580"/>
    </location>
</feature>
<evidence type="ECO:0000259" key="14">
    <source>
        <dbReference type="SMART" id="SM00484"/>
    </source>
</evidence>
<dbReference type="GO" id="GO:0046872">
    <property type="term" value="F:metal ion binding"/>
    <property type="evidence" value="ECO:0007669"/>
    <property type="project" value="UniProtKB-KW"/>
</dbReference>
<dbReference type="Pfam" id="PF00867">
    <property type="entry name" value="XPG_I"/>
    <property type="match status" value="1"/>
</dbReference>
<keyword evidence="6" id="KW-0227">DNA damage</keyword>
<comment type="subcellular location">
    <subcellularLocation>
        <location evidence="2">Nucleus</location>
    </subcellularLocation>
</comment>
<feature type="region of interest" description="Disordered" evidence="13">
    <location>
        <begin position="571"/>
        <end position="655"/>
    </location>
</feature>
<evidence type="ECO:0000256" key="2">
    <source>
        <dbReference type="ARBA" id="ARBA00004123"/>
    </source>
</evidence>
<evidence type="ECO:0000313" key="16">
    <source>
        <dbReference type="EMBL" id="PWZ13339.1"/>
    </source>
</evidence>
<dbReference type="InterPro" id="IPR006084">
    <property type="entry name" value="XPG/Rad2"/>
</dbReference>
<dbReference type="InterPro" id="IPR006086">
    <property type="entry name" value="XPG-I_dom"/>
</dbReference>
<reference evidence="16 17" key="1">
    <citation type="journal article" date="2018" name="Nat. Genet.">
        <title>Extensive intraspecific gene order and gene structural variations between Mo17 and other maize genomes.</title>
        <authorList>
            <person name="Sun S."/>
            <person name="Zhou Y."/>
            <person name="Chen J."/>
            <person name="Shi J."/>
            <person name="Zhao H."/>
            <person name="Zhao H."/>
            <person name="Song W."/>
            <person name="Zhang M."/>
            <person name="Cui Y."/>
            <person name="Dong X."/>
            <person name="Liu H."/>
            <person name="Ma X."/>
            <person name="Jiao Y."/>
            <person name="Wang B."/>
            <person name="Wei X."/>
            <person name="Stein J.C."/>
            <person name="Glaubitz J.C."/>
            <person name="Lu F."/>
            <person name="Yu G."/>
            <person name="Liang C."/>
            <person name="Fengler K."/>
            <person name="Li B."/>
            <person name="Rafalski A."/>
            <person name="Schnable P.S."/>
            <person name="Ware D.H."/>
            <person name="Buckler E.S."/>
            <person name="Lai J."/>
        </authorList>
    </citation>
    <scope>NUCLEOTIDE SEQUENCE [LARGE SCALE GENOMIC DNA]</scope>
    <source>
        <strain evidence="17">cv. Missouri 17</strain>
        <tissue evidence="16">Seedling</tissue>
    </source>
</reference>
<feature type="domain" description="XPG-I" evidence="14">
    <location>
        <begin position="137"/>
        <end position="207"/>
    </location>
</feature>
<dbReference type="SUPFAM" id="SSF88723">
    <property type="entry name" value="PIN domain-like"/>
    <property type="match status" value="1"/>
</dbReference>
<dbReference type="Pfam" id="PF00752">
    <property type="entry name" value="XPG_N"/>
    <property type="match status" value="1"/>
</dbReference>
<proteinExistence type="inferred from homology"/>
<dbReference type="InterPro" id="IPR036279">
    <property type="entry name" value="5-3_exonuclease_C_sf"/>
</dbReference>
<organism evidence="16">
    <name type="scientific">Zea mays</name>
    <name type="common">Maize</name>
    <dbReference type="NCBI Taxonomy" id="4577"/>
    <lineage>
        <taxon>Eukaryota</taxon>
        <taxon>Viridiplantae</taxon>
        <taxon>Streptophyta</taxon>
        <taxon>Embryophyta</taxon>
        <taxon>Tracheophyta</taxon>
        <taxon>Spermatophyta</taxon>
        <taxon>Magnoliopsida</taxon>
        <taxon>Liliopsida</taxon>
        <taxon>Poales</taxon>
        <taxon>Poaceae</taxon>
        <taxon>PACMAD clade</taxon>
        <taxon>Panicoideae</taxon>
        <taxon>Andropogonodae</taxon>
        <taxon>Andropogoneae</taxon>
        <taxon>Tripsacinae</taxon>
        <taxon>Zea</taxon>
    </lineage>
</organism>
<dbReference type="CDD" id="cd00024">
    <property type="entry name" value="CD_CSD"/>
    <property type="match status" value="1"/>
</dbReference>
<evidence type="ECO:0000259" key="15">
    <source>
        <dbReference type="SMART" id="SM00485"/>
    </source>
</evidence>
<dbReference type="SMART" id="SM00484">
    <property type="entry name" value="XPGI"/>
    <property type="match status" value="1"/>
</dbReference>
<dbReference type="FunFam" id="1.10.150.20:FF:000030">
    <property type="entry name" value="Flap endonuclease GEN-like 1"/>
    <property type="match status" value="1"/>
</dbReference>
<keyword evidence="5 16" id="KW-0255">Endonuclease</keyword>
<name>A0A3L6DXX3_MAIZE</name>
<gene>
    <name evidence="16" type="ORF">Zm00014a_012992</name>
</gene>
<evidence type="ECO:0000256" key="6">
    <source>
        <dbReference type="ARBA" id="ARBA00022763"/>
    </source>
</evidence>
<dbReference type="AlphaFoldDB" id="A0A3L6DXX3"/>
<evidence type="ECO:0000256" key="7">
    <source>
        <dbReference type="ARBA" id="ARBA00022801"/>
    </source>
</evidence>
<keyword evidence="10" id="KW-0539">Nucleus</keyword>
<dbReference type="FunFam" id="3.40.50.1010:FF:000032">
    <property type="entry name" value="Flap endonuclease GEN-like 1"/>
    <property type="match status" value="1"/>
</dbReference>
<dbReference type="PRINTS" id="PR00853">
    <property type="entry name" value="XPGRADSUPER"/>
</dbReference>
<evidence type="ECO:0000256" key="9">
    <source>
        <dbReference type="ARBA" id="ARBA00023204"/>
    </source>
</evidence>
<dbReference type="SUPFAM" id="SSF47807">
    <property type="entry name" value="5' to 3' exonuclease, C-terminal subdomain"/>
    <property type="match status" value="1"/>
</dbReference>
<dbReference type="GO" id="GO:0005634">
    <property type="term" value="C:nucleus"/>
    <property type="evidence" value="ECO:0007669"/>
    <property type="project" value="UniProtKB-SubCell"/>
</dbReference>
<evidence type="ECO:0000256" key="12">
    <source>
        <dbReference type="ARBA" id="ARBA00073453"/>
    </source>
</evidence>
<dbReference type="ExpressionAtlas" id="A0A3L6DXX3">
    <property type="expression patterns" value="baseline and differential"/>
</dbReference>
<keyword evidence="9" id="KW-0234">DNA repair</keyword>
<dbReference type="CDD" id="cd09869">
    <property type="entry name" value="PIN_GEN1"/>
    <property type="match status" value="1"/>
</dbReference>
<accession>A0A3L6DXF7</accession>
<keyword evidence="7" id="KW-0378">Hydrolase</keyword>
<comment type="caution">
    <text evidence="16">The sequence shown here is derived from an EMBL/GenBank/DDBJ whole genome shotgun (WGS) entry which is preliminary data.</text>
</comment>
<evidence type="ECO:0000256" key="3">
    <source>
        <dbReference type="ARBA" id="ARBA00022722"/>
    </source>
</evidence>
<keyword evidence="4" id="KW-0479">Metal-binding</keyword>
<dbReference type="Gene3D" id="1.10.150.20">
    <property type="entry name" value="5' to 3' exonuclease, C-terminal subdomain"/>
    <property type="match status" value="1"/>
</dbReference>
<evidence type="ECO:0000256" key="10">
    <source>
        <dbReference type="ARBA" id="ARBA00023242"/>
    </source>
</evidence>
<sequence length="665" mass="74643">MGVGGSFWDLLKPYARHEGAGYLRGRRVAVDLSFWVVSHSTAILARLPRARRPHLRTTFFRTLSLFAKMGVFPVFVVDGEPSPLKSQARAARFFRGSGMDLAAFPSTEAESSVTAAPVKRRNAAFTRCVEECVELLEYLGMPVLRAKGEAEALCAQLNNEGHVGACITADSDAFLFGAKTVVKVLRSNCKEPFECYHIADIESGLGLKRKQLVAMALLIGSDHDLHGVPGFGLETALRFVQLFDEDEILDKYVLYFFFGIIPPMVHPWSYSSYLYFSRLHEIGKGVYPFLKGFDNPHIDDLPSSSKKSPIKSPHCSHCGHPGSKKNHIKDGCNYCLVDSLENCVERPAGFKCECPSCDEARDLNEQRRHENWQIKVCKRIAAETNFPNEEIIKLYLSDNNLVEEKGVPLLSWSKPDVEALVDLLSYKQNWEPSYIRQRMLPMLSTIYLREVASSSSTPLPLCDQYEFDSIERTKIRHGHPYYLVKWKRATRGMNSNMPSKKPVTEGETSSEVVVLDDDDNEDTVVCESPELLDEPDVPQVLMDDGCCFLLTDEDIQLVGAAFPKETARFQEEQRLKEARSRSRKSKTSLADSGCETPKGPRPSGVQLSITEFYRSKKGQDMESGKKKQAGEGHAAARDGSRKSSDRDLNNKSLPKSVRRRLLFDC</sequence>
<evidence type="ECO:0000256" key="13">
    <source>
        <dbReference type="SAM" id="MobiDB-lite"/>
    </source>
</evidence>
<dbReference type="SMART" id="SM00485">
    <property type="entry name" value="XPGN"/>
    <property type="match status" value="1"/>
</dbReference>
<feature type="compositionally biased region" description="Basic and acidic residues" evidence="13">
    <location>
        <begin position="613"/>
        <end position="649"/>
    </location>
</feature>
<protein>
    <recommendedName>
        <fullName evidence="12">Flap endonuclease GEN-like 1</fullName>
    </recommendedName>
</protein>
<dbReference type="EMBL" id="NCVQ01000008">
    <property type="protein sequence ID" value="PWZ13339.1"/>
    <property type="molecule type" value="Genomic_DNA"/>
</dbReference>
<evidence type="ECO:0000256" key="11">
    <source>
        <dbReference type="ARBA" id="ARBA00038112"/>
    </source>
</evidence>
<comment type="cofactor">
    <cofactor evidence="1">
        <name>Mg(2+)</name>
        <dbReference type="ChEBI" id="CHEBI:18420"/>
    </cofactor>
</comment>
<comment type="similarity">
    <text evidence="11">Belongs to the XPG/RAD2 endonuclease family. GEN subfamily.</text>
</comment>
<dbReference type="PANTHER" id="PTHR11081:SF59">
    <property type="entry name" value="FI23547P1"/>
    <property type="match status" value="1"/>
</dbReference>
<evidence type="ECO:0000256" key="5">
    <source>
        <dbReference type="ARBA" id="ARBA00022759"/>
    </source>
</evidence>